<feature type="domain" description="Eukaryotic translation initiation factor 3 subunit C N-terminal" evidence="2">
    <location>
        <begin position="74"/>
        <end position="162"/>
    </location>
</feature>
<dbReference type="GeneID" id="78778127"/>
<dbReference type="Pfam" id="PF05470">
    <property type="entry name" value="eIF-3c_N"/>
    <property type="match status" value="1"/>
</dbReference>
<evidence type="ECO:0000259" key="2">
    <source>
        <dbReference type="Pfam" id="PF05470"/>
    </source>
</evidence>
<dbReference type="RefSeq" id="XP_053580371.1">
    <property type="nucleotide sequence ID" value="XM_053736805.1"/>
</dbReference>
<dbReference type="EMBL" id="WUAV01000006">
    <property type="protein sequence ID" value="KAF1749815.1"/>
    <property type="molecule type" value="Genomic_DNA"/>
</dbReference>
<evidence type="ECO:0000256" key="1">
    <source>
        <dbReference type="SAM" id="MobiDB-lite"/>
    </source>
</evidence>
<dbReference type="GO" id="GO:0003743">
    <property type="term" value="F:translation initiation factor activity"/>
    <property type="evidence" value="ECO:0007669"/>
    <property type="project" value="InterPro"/>
</dbReference>
<evidence type="ECO:0000313" key="3">
    <source>
        <dbReference type="EMBL" id="KAF1749815.1"/>
    </source>
</evidence>
<feature type="region of interest" description="Disordered" evidence="1">
    <location>
        <begin position="23"/>
        <end position="51"/>
    </location>
</feature>
<proteinExistence type="predicted"/>
<dbReference type="InterPro" id="IPR008905">
    <property type="entry name" value="EIF3C_N_dom"/>
</dbReference>
<dbReference type="GO" id="GO:0005852">
    <property type="term" value="C:eukaryotic translation initiation factor 3 complex"/>
    <property type="evidence" value="ECO:0007669"/>
    <property type="project" value="InterPro"/>
</dbReference>
<organism evidence="3 4">
    <name type="scientific">Caenorhabditis remanei</name>
    <name type="common">Caenorhabditis vulgaris</name>
    <dbReference type="NCBI Taxonomy" id="31234"/>
    <lineage>
        <taxon>Eukaryota</taxon>
        <taxon>Metazoa</taxon>
        <taxon>Ecdysozoa</taxon>
        <taxon>Nematoda</taxon>
        <taxon>Chromadorea</taxon>
        <taxon>Rhabditida</taxon>
        <taxon>Rhabditina</taxon>
        <taxon>Rhabditomorpha</taxon>
        <taxon>Rhabditoidea</taxon>
        <taxon>Rhabditidae</taxon>
        <taxon>Peloderinae</taxon>
        <taxon>Caenorhabditis</taxon>
    </lineage>
</organism>
<accession>A0A6A5G520</accession>
<reference evidence="3 4" key="1">
    <citation type="submission" date="2019-12" db="EMBL/GenBank/DDBJ databases">
        <title>Chromosome-level assembly of the Caenorhabditis remanei genome.</title>
        <authorList>
            <person name="Teterina A.A."/>
            <person name="Willis J.H."/>
            <person name="Phillips P.C."/>
        </authorList>
    </citation>
    <scope>NUCLEOTIDE SEQUENCE [LARGE SCALE GENOMIC DNA]</scope>
    <source>
        <strain evidence="3 4">PX506</strain>
        <tissue evidence="3">Whole organism</tissue>
    </source>
</reference>
<dbReference type="AlphaFoldDB" id="A0A6A5G520"/>
<dbReference type="KEGG" id="crq:GCK72_026284"/>
<dbReference type="CTD" id="78778127"/>
<sequence>MNYSKISNRSYASEMVLCVKKPVDQASDSDDDSSVWSTKRDTNSSDDDESATKMEQLRRYFLKNEFCKEKNDKKYLSKLLDISDEKNLGLGIHVKISFCIISDLFVLNANISDFMEYETFMNTLATAKKLLVLLIRTDRDKLSVTYSEEDENLKDENEEYRESIGWRISEDRSYFSRGIVTQMNA</sequence>
<gene>
    <name evidence="3" type="ORF">GCK72_026284</name>
</gene>
<name>A0A6A5G520_CAERE</name>
<dbReference type="Proteomes" id="UP000483820">
    <property type="component" value="Chromosome X"/>
</dbReference>
<evidence type="ECO:0000313" key="4">
    <source>
        <dbReference type="Proteomes" id="UP000483820"/>
    </source>
</evidence>
<comment type="caution">
    <text evidence="3">The sequence shown here is derived from an EMBL/GenBank/DDBJ whole genome shotgun (WGS) entry which is preliminary data.</text>
</comment>
<dbReference type="GO" id="GO:0031369">
    <property type="term" value="F:translation initiation factor binding"/>
    <property type="evidence" value="ECO:0007669"/>
    <property type="project" value="InterPro"/>
</dbReference>
<protein>
    <recommendedName>
        <fullName evidence="2">Eukaryotic translation initiation factor 3 subunit C N-terminal domain-containing protein</fullName>
    </recommendedName>
</protein>